<dbReference type="EMBL" id="BARW01019591">
    <property type="protein sequence ID" value="GAI97079.1"/>
    <property type="molecule type" value="Genomic_DNA"/>
</dbReference>
<sequence length="267" mass="30460">MAERVNIADLKLDSSIWPRHTLDEEAIERYRDCLDELPPIRVDRETMTVLDGWHRVEAHKRESIETIPVKYDSCPPYLFLAKAYALNARHGLPVDNEKRDEIIVDLSQGKDGYDPLAPERIAETMNISTRRVYQILEEIEGPSIFLKDKVKTREAVRLYLSGMSQEKVGEEFGVSQRHISSVVREYTKRKDLISEHLRSCGHLKSVVNYPERGPWGDTKFPGNTSGYLLVDLIDYYQPKSILDPMEGSGTTGDVAFDMGDIPYTGLD</sequence>
<dbReference type="InterPro" id="IPR036086">
    <property type="entry name" value="ParB/Sulfiredoxin_sf"/>
</dbReference>
<evidence type="ECO:0000313" key="1">
    <source>
        <dbReference type="EMBL" id="GAI97079.1"/>
    </source>
</evidence>
<comment type="caution">
    <text evidence="1">The sequence shown here is derived from an EMBL/GenBank/DDBJ whole genome shotgun (WGS) entry which is preliminary data.</text>
</comment>
<feature type="non-terminal residue" evidence="1">
    <location>
        <position position="267"/>
    </location>
</feature>
<dbReference type="Gene3D" id="1.10.10.60">
    <property type="entry name" value="Homeodomain-like"/>
    <property type="match status" value="1"/>
</dbReference>
<name>X1UXJ7_9ZZZZ</name>
<dbReference type="AlphaFoldDB" id="X1UXJ7"/>
<reference evidence="1" key="1">
    <citation type="journal article" date="2014" name="Front. Microbiol.">
        <title>High frequency of phylogenetically diverse reductive dehalogenase-homologous genes in deep subseafloor sedimentary metagenomes.</title>
        <authorList>
            <person name="Kawai M."/>
            <person name="Futagami T."/>
            <person name="Toyoda A."/>
            <person name="Takaki Y."/>
            <person name="Nishi S."/>
            <person name="Hori S."/>
            <person name="Arai W."/>
            <person name="Tsubouchi T."/>
            <person name="Morono Y."/>
            <person name="Uchiyama I."/>
            <person name="Ito T."/>
            <person name="Fujiyama A."/>
            <person name="Inagaki F."/>
            <person name="Takami H."/>
        </authorList>
    </citation>
    <scope>NUCLEOTIDE SEQUENCE</scope>
    <source>
        <strain evidence="1">Expedition CK06-06</strain>
    </source>
</reference>
<protein>
    <recommendedName>
        <fullName evidence="2">ParB/Sulfiredoxin domain-containing protein</fullName>
    </recommendedName>
</protein>
<dbReference type="SUPFAM" id="SSF110849">
    <property type="entry name" value="ParB/Sulfiredoxin"/>
    <property type="match status" value="1"/>
</dbReference>
<dbReference type="Gene3D" id="3.90.1530.10">
    <property type="entry name" value="Conserved hypothetical protein from pyrococcus furiosus pfu- 392566-001, ParB domain"/>
    <property type="match status" value="1"/>
</dbReference>
<accession>X1UXJ7</accession>
<proteinExistence type="predicted"/>
<organism evidence="1">
    <name type="scientific">marine sediment metagenome</name>
    <dbReference type="NCBI Taxonomy" id="412755"/>
    <lineage>
        <taxon>unclassified sequences</taxon>
        <taxon>metagenomes</taxon>
        <taxon>ecological metagenomes</taxon>
    </lineage>
</organism>
<evidence type="ECO:0008006" key="2">
    <source>
        <dbReference type="Google" id="ProtNLM"/>
    </source>
</evidence>
<gene>
    <name evidence="1" type="ORF">S12H4_33265</name>
</gene>